<evidence type="ECO:0000313" key="3">
    <source>
        <dbReference type="Proteomes" id="UP000509478"/>
    </source>
</evidence>
<dbReference type="AlphaFoldDB" id="A0A7D5RE06"/>
<dbReference type="KEGG" id="nue:C5F50_08470"/>
<keyword evidence="3" id="KW-1185">Reference proteome</keyword>
<accession>A0A7D5RE06</accession>
<dbReference type="RefSeq" id="WP_179370965.1">
    <property type="nucleotide sequence ID" value="NZ_CP026995.1"/>
</dbReference>
<sequence>MWLKTEPELSSMAEDKILFSTIIKKTKRKSEYPVTITIPKTVIQASNSMSDFFKVYAYSDRIEIRPHQFKCVIKKREDAKNHRTVKQNDMPAEHSIKSTDAHIEETKHSENDNTEEITNKLDDAINQLEK</sequence>
<gene>
    <name evidence="2" type="ORF">C5F50_08470</name>
</gene>
<dbReference type="Proteomes" id="UP000509478">
    <property type="component" value="Chromosome"/>
</dbReference>
<feature type="region of interest" description="Disordered" evidence="1">
    <location>
        <begin position="80"/>
        <end position="130"/>
    </location>
</feature>
<evidence type="ECO:0000313" key="2">
    <source>
        <dbReference type="EMBL" id="QLH07101.1"/>
    </source>
</evidence>
<evidence type="ECO:0000256" key="1">
    <source>
        <dbReference type="SAM" id="MobiDB-lite"/>
    </source>
</evidence>
<organism evidence="2 3">
    <name type="scientific">Nitrosopumilus ureiphilus</name>
    <dbReference type="NCBI Taxonomy" id="1470067"/>
    <lineage>
        <taxon>Archaea</taxon>
        <taxon>Nitrososphaerota</taxon>
        <taxon>Nitrososphaeria</taxon>
        <taxon>Nitrosopumilales</taxon>
        <taxon>Nitrosopumilaceae</taxon>
        <taxon>Nitrosopumilus</taxon>
    </lineage>
</organism>
<dbReference type="GeneID" id="56068128"/>
<name>A0A7D5RE06_9ARCH</name>
<protein>
    <submittedName>
        <fullName evidence="2">Uncharacterized protein</fullName>
    </submittedName>
</protein>
<proteinExistence type="predicted"/>
<dbReference type="EMBL" id="CP026995">
    <property type="protein sequence ID" value="QLH07101.1"/>
    <property type="molecule type" value="Genomic_DNA"/>
</dbReference>
<feature type="compositionally biased region" description="Basic and acidic residues" evidence="1">
    <location>
        <begin position="91"/>
        <end position="130"/>
    </location>
</feature>
<reference evidence="2 3" key="1">
    <citation type="submission" date="2018-02" db="EMBL/GenBank/DDBJ databases">
        <title>Complete genome of Nitrosopumilus ureaphilus PS0.</title>
        <authorList>
            <person name="Qin W."/>
            <person name="Zheng Y."/>
            <person name="Stahl D.A."/>
        </authorList>
    </citation>
    <scope>NUCLEOTIDE SEQUENCE [LARGE SCALE GENOMIC DNA]</scope>
    <source>
        <strain evidence="2 3">PS0</strain>
    </source>
</reference>